<protein>
    <submittedName>
        <fullName evidence="2">PEGA domain-containing protein</fullName>
    </submittedName>
</protein>
<keyword evidence="3" id="KW-1185">Reference proteome</keyword>
<gene>
    <name evidence="2" type="ORF">E8A74_03985</name>
</gene>
<dbReference type="EMBL" id="SSMQ01000003">
    <property type="protein sequence ID" value="TKD12276.1"/>
    <property type="molecule type" value="Genomic_DNA"/>
</dbReference>
<accession>A0A4U1JIH7</accession>
<dbReference type="InterPro" id="IPR013229">
    <property type="entry name" value="PEGA"/>
</dbReference>
<dbReference type="Pfam" id="PF08308">
    <property type="entry name" value="PEGA"/>
    <property type="match status" value="2"/>
</dbReference>
<comment type="caution">
    <text evidence="2">The sequence shown here is derived from an EMBL/GenBank/DDBJ whole genome shotgun (WGS) entry which is preliminary data.</text>
</comment>
<feature type="domain" description="PEGA" evidence="1">
    <location>
        <begin position="268"/>
        <end position="329"/>
    </location>
</feature>
<sequence length="494" mass="52766">MPPLRVRPRRGRTRSRRQSLAALRAALRYPRRIMDSERSVISSRVTLVRFFRGFARVSSAAALFVTTALLAPPLALAEPSSADKETARNLMKEGDAKFATRDYAGALKAYQAAHAIMQVPSTGLPLAKAQIERGLLVEARDTLLQVSRHPKDANEPAAFAKAREEAAELAQKLTTRIPSLVIVVDGASSDAAVVAVDGASIPAAALSAPRKVNPGSHTITASASGFHPASTTVNVKEGANEKVTIKLVPADGSKPPPAPAAQTIEGGGKIRIESAANEGNVFIDGRAVGATPLEVPVTAGVHEVEIQYPGGSREKRQATVAAGKTERVEFRPSPMDEVARHRKGLHFGGSFSPAMAVYTEGGAVMFGAAAGFVMNIGITPMFDFRTGGTLTVMHRFIEDPRYQVTQVSVVVPAMLRVNWSPWFSSAAGLSAGFVADLQQDPVLFGASVGPEWSLISMCAGDRRQYEISFNQGLRFGHARNDFHQSVTFTYLSLD</sequence>
<name>A0A4U1JIH7_9BACT</name>
<dbReference type="OrthoDB" id="5382214at2"/>
<evidence type="ECO:0000313" key="2">
    <source>
        <dbReference type="EMBL" id="TKD12276.1"/>
    </source>
</evidence>
<dbReference type="Gene3D" id="2.60.40.1120">
    <property type="entry name" value="Carboxypeptidase-like, regulatory domain"/>
    <property type="match status" value="1"/>
</dbReference>
<evidence type="ECO:0000313" key="3">
    <source>
        <dbReference type="Proteomes" id="UP000309215"/>
    </source>
</evidence>
<dbReference type="Proteomes" id="UP000309215">
    <property type="component" value="Unassembled WGS sequence"/>
</dbReference>
<feature type="domain" description="PEGA" evidence="1">
    <location>
        <begin position="194"/>
        <end position="249"/>
    </location>
</feature>
<reference evidence="2 3" key="1">
    <citation type="submission" date="2019-04" db="EMBL/GenBank/DDBJ databases">
        <authorList>
            <person name="Li Y."/>
            <person name="Wang J."/>
        </authorList>
    </citation>
    <scope>NUCLEOTIDE SEQUENCE [LARGE SCALE GENOMIC DNA]</scope>
    <source>
        <strain evidence="2 3">DSM 14668</strain>
    </source>
</reference>
<dbReference type="AlphaFoldDB" id="A0A4U1JIH7"/>
<evidence type="ECO:0000259" key="1">
    <source>
        <dbReference type="Pfam" id="PF08308"/>
    </source>
</evidence>
<organism evidence="2 3">
    <name type="scientific">Polyangium fumosum</name>
    <dbReference type="NCBI Taxonomy" id="889272"/>
    <lineage>
        <taxon>Bacteria</taxon>
        <taxon>Pseudomonadati</taxon>
        <taxon>Myxococcota</taxon>
        <taxon>Polyangia</taxon>
        <taxon>Polyangiales</taxon>
        <taxon>Polyangiaceae</taxon>
        <taxon>Polyangium</taxon>
    </lineage>
</organism>
<proteinExistence type="predicted"/>